<proteinExistence type="predicted"/>
<dbReference type="STRING" id="652787.SAMN05216490_4020"/>
<evidence type="ECO:0000313" key="3">
    <source>
        <dbReference type="Proteomes" id="UP000199679"/>
    </source>
</evidence>
<accession>A0A1H2BC80</accession>
<dbReference type="Proteomes" id="UP000199679">
    <property type="component" value="Chromosome I"/>
</dbReference>
<name>A0A1H2BC80_MUCMA</name>
<evidence type="ECO:0000259" key="1">
    <source>
        <dbReference type="Pfam" id="PF08874"/>
    </source>
</evidence>
<dbReference type="Pfam" id="PF08874">
    <property type="entry name" value="DUF1835"/>
    <property type="match status" value="1"/>
</dbReference>
<sequence>MANVLHILNGDAMLNSFEQTGIEGDVMVWREVLSEGPLEENIASGSFWRNRSEWISRGFDEKPDAYEEKVINELSKLSEPYHEIDLWFEFDLHCQVNMLGVILMLSKQTDLSAPAVYLICPDSYPGMDDFRGMGELDEAQLEYLYDNIRVQLGEPDFVIAAEAWNYYVNSDATQLQNWLNETNYWGNLHSLKKALQAHVKRLEVNETGLNYIEQKLFDIYNGGTTTKPEIYQAFWQTEQIYGMGDMELDIYLNHLKDKGLVDL</sequence>
<organism evidence="2 3">
    <name type="scientific">Mucilaginibacter mallensis</name>
    <dbReference type="NCBI Taxonomy" id="652787"/>
    <lineage>
        <taxon>Bacteria</taxon>
        <taxon>Pseudomonadati</taxon>
        <taxon>Bacteroidota</taxon>
        <taxon>Sphingobacteriia</taxon>
        <taxon>Sphingobacteriales</taxon>
        <taxon>Sphingobacteriaceae</taxon>
        <taxon>Mucilaginibacter</taxon>
    </lineage>
</organism>
<evidence type="ECO:0000313" key="2">
    <source>
        <dbReference type="EMBL" id="SDT55519.1"/>
    </source>
</evidence>
<gene>
    <name evidence="2" type="ORF">SAMN05216490_4020</name>
</gene>
<dbReference type="InterPro" id="IPR014973">
    <property type="entry name" value="DUF1835"/>
</dbReference>
<dbReference type="OrthoDB" id="127805at2"/>
<dbReference type="RefSeq" id="WP_091377198.1">
    <property type="nucleotide sequence ID" value="NZ_LT629740.1"/>
</dbReference>
<dbReference type="EMBL" id="LT629740">
    <property type="protein sequence ID" value="SDT55519.1"/>
    <property type="molecule type" value="Genomic_DNA"/>
</dbReference>
<keyword evidence="3" id="KW-1185">Reference proteome</keyword>
<dbReference type="AlphaFoldDB" id="A0A1H2BC80"/>
<reference evidence="2 3" key="1">
    <citation type="submission" date="2016-10" db="EMBL/GenBank/DDBJ databases">
        <authorList>
            <person name="de Groot N.N."/>
        </authorList>
    </citation>
    <scope>NUCLEOTIDE SEQUENCE [LARGE SCALE GENOMIC DNA]</scope>
    <source>
        <strain evidence="2 3">MP1X4</strain>
    </source>
</reference>
<feature type="domain" description="DUF1835" evidence="1">
    <location>
        <begin position="6"/>
        <end position="107"/>
    </location>
</feature>
<protein>
    <recommendedName>
        <fullName evidence="1">DUF1835 domain-containing protein</fullName>
    </recommendedName>
</protein>